<comment type="caution">
    <text evidence="2">The sequence shown here is derived from an EMBL/GenBank/DDBJ whole genome shotgun (WGS) entry which is preliminary data.</text>
</comment>
<dbReference type="Gene3D" id="3.40.50.720">
    <property type="entry name" value="NAD(P)-binding Rossmann-like Domain"/>
    <property type="match status" value="1"/>
</dbReference>
<dbReference type="InterPro" id="IPR001509">
    <property type="entry name" value="Epimerase_deHydtase"/>
</dbReference>
<dbReference type="PANTHER" id="PTHR43245:SF58">
    <property type="entry name" value="BLL5923 PROTEIN"/>
    <property type="match status" value="1"/>
</dbReference>
<dbReference type="InterPro" id="IPR050177">
    <property type="entry name" value="Lipid_A_modif_metabolic_enz"/>
</dbReference>
<evidence type="ECO:0000259" key="1">
    <source>
        <dbReference type="Pfam" id="PF01370"/>
    </source>
</evidence>
<dbReference type="Pfam" id="PF01370">
    <property type="entry name" value="Epimerase"/>
    <property type="match status" value="1"/>
</dbReference>
<dbReference type="EMBL" id="JBGQQK010000023">
    <property type="protein sequence ID" value="MFL2103269.1"/>
    <property type="molecule type" value="Genomic_DNA"/>
</dbReference>
<organism evidence="2 3">
    <name type="scientific">Marinilactibacillus psychrotolerans</name>
    <dbReference type="NCBI Taxonomy" id="191770"/>
    <lineage>
        <taxon>Bacteria</taxon>
        <taxon>Bacillati</taxon>
        <taxon>Bacillota</taxon>
        <taxon>Bacilli</taxon>
        <taxon>Lactobacillales</taxon>
        <taxon>Carnobacteriaceae</taxon>
        <taxon>Marinilactibacillus</taxon>
    </lineage>
</organism>
<sequence length="282" mass="32567">MKKILITGKNSYVGKSLEKWLENHPDRYSIDSISLRNDSWKKKDFSDYDVVFHVAGIAHIRETKENAPYYYKVNRDLAYEVAQKARIEGVKQFIFLSSMSVYGIETGVIDNNTTPNPNSNYGKSKLQAEELITSLGDVSFKVAILRPPMIYGKGCKGNYTRLVRLALKIPVFPDIENKRSMIYIDNLCEFVRLLIDSSSSDLFLPQDKEYVCTSDMVKRIAEIHGKQIRMTRLFNPLLRLLKTSTINKVFGDLVYEKYMPERKMEYQVYDFKSSIHLTEGGH</sequence>
<name>A0ABW8UL93_9LACT</name>
<evidence type="ECO:0000313" key="3">
    <source>
        <dbReference type="Proteomes" id="UP001625374"/>
    </source>
</evidence>
<dbReference type="RefSeq" id="WP_407143648.1">
    <property type="nucleotide sequence ID" value="NZ_JBGQQI010000022.1"/>
</dbReference>
<dbReference type="Proteomes" id="UP001625374">
    <property type="component" value="Unassembled WGS sequence"/>
</dbReference>
<gene>
    <name evidence="2" type="ORF">ACEN37_08365</name>
</gene>
<reference evidence="2 3" key="1">
    <citation type="submission" date="2024-08" db="EMBL/GenBank/DDBJ databases">
        <authorList>
            <person name="Arias E."/>
        </authorList>
    </citation>
    <scope>NUCLEOTIDE SEQUENCE [LARGE SCALE GENOMIC DNA]</scope>
    <source>
        <strain evidence="2 3">FAM 24106</strain>
    </source>
</reference>
<accession>A0ABW8UL93</accession>
<evidence type="ECO:0000313" key="2">
    <source>
        <dbReference type="EMBL" id="MFL2103269.1"/>
    </source>
</evidence>
<dbReference type="PANTHER" id="PTHR43245">
    <property type="entry name" value="BIFUNCTIONAL POLYMYXIN RESISTANCE PROTEIN ARNA"/>
    <property type="match status" value="1"/>
</dbReference>
<dbReference type="SUPFAM" id="SSF51735">
    <property type="entry name" value="NAD(P)-binding Rossmann-fold domains"/>
    <property type="match status" value="1"/>
</dbReference>
<protein>
    <submittedName>
        <fullName evidence="2">NAD-dependent epimerase/dehydratase family protein</fullName>
    </submittedName>
</protein>
<dbReference type="InterPro" id="IPR036291">
    <property type="entry name" value="NAD(P)-bd_dom_sf"/>
</dbReference>
<proteinExistence type="predicted"/>
<keyword evidence="3" id="KW-1185">Reference proteome</keyword>
<feature type="domain" description="NAD-dependent epimerase/dehydratase" evidence="1">
    <location>
        <begin position="4"/>
        <end position="197"/>
    </location>
</feature>